<evidence type="ECO:0000313" key="2">
    <source>
        <dbReference type="Proteomes" id="UP000095563"/>
    </source>
</evidence>
<dbReference type="Proteomes" id="UP000095563">
    <property type="component" value="Unassembled WGS sequence"/>
</dbReference>
<name>A0A174QUE1_9CLOT</name>
<proteinExistence type="predicted"/>
<organism evidence="1 2">
    <name type="scientific">Clostridium baratii</name>
    <dbReference type="NCBI Taxonomy" id="1561"/>
    <lineage>
        <taxon>Bacteria</taxon>
        <taxon>Bacillati</taxon>
        <taxon>Bacillota</taxon>
        <taxon>Clostridia</taxon>
        <taxon>Eubacteriales</taxon>
        <taxon>Clostridiaceae</taxon>
        <taxon>Clostridium</taxon>
    </lineage>
</organism>
<protein>
    <submittedName>
        <fullName evidence="1">Uncharacterized protein</fullName>
    </submittedName>
</protein>
<gene>
    <name evidence="1" type="ORF">ERS852568_00634</name>
</gene>
<dbReference type="RefSeq" id="WP_055206680.1">
    <property type="nucleotide sequence ID" value="NZ_CZBO01000001.1"/>
</dbReference>
<sequence length="111" mass="12655">MNVIINNINEILKELNVNISEKLIELTIKTCIRQIIERLNKNMNKDEIIEAYEDVITELVLEEVVNLNTKLSNNGAISITQGARSITFADIKSIDYTEKIKALIPTYVSLY</sequence>
<reference evidence="1 2" key="1">
    <citation type="submission" date="2015-09" db="EMBL/GenBank/DDBJ databases">
        <authorList>
            <consortium name="Pathogen Informatics"/>
        </authorList>
    </citation>
    <scope>NUCLEOTIDE SEQUENCE [LARGE SCALE GENOMIC DNA]</scope>
    <source>
        <strain evidence="1 2">2789STDY5834956</strain>
    </source>
</reference>
<evidence type="ECO:0000313" key="1">
    <source>
        <dbReference type="EMBL" id="CUP74465.1"/>
    </source>
</evidence>
<dbReference type="AlphaFoldDB" id="A0A174QUE1"/>
<accession>A0A174QUE1</accession>
<dbReference type="EMBL" id="CZBO01000001">
    <property type="protein sequence ID" value="CUP74465.1"/>
    <property type="molecule type" value="Genomic_DNA"/>
</dbReference>